<dbReference type="EMBL" id="GBXM01093919">
    <property type="protein sequence ID" value="JAH14658.1"/>
    <property type="molecule type" value="Transcribed_RNA"/>
</dbReference>
<proteinExistence type="predicted"/>
<dbReference type="AlphaFoldDB" id="A0A0E9QEV5"/>
<organism evidence="1">
    <name type="scientific">Anguilla anguilla</name>
    <name type="common">European freshwater eel</name>
    <name type="synonym">Muraena anguilla</name>
    <dbReference type="NCBI Taxonomy" id="7936"/>
    <lineage>
        <taxon>Eukaryota</taxon>
        <taxon>Metazoa</taxon>
        <taxon>Chordata</taxon>
        <taxon>Craniata</taxon>
        <taxon>Vertebrata</taxon>
        <taxon>Euteleostomi</taxon>
        <taxon>Actinopterygii</taxon>
        <taxon>Neopterygii</taxon>
        <taxon>Teleostei</taxon>
        <taxon>Anguilliformes</taxon>
        <taxon>Anguillidae</taxon>
        <taxon>Anguilla</taxon>
    </lineage>
</organism>
<accession>A0A0E9QEV5</accession>
<name>A0A0E9QEV5_ANGAN</name>
<protein>
    <submittedName>
        <fullName evidence="1">Uncharacterized protein</fullName>
    </submittedName>
</protein>
<reference evidence="1" key="1">
    <citation type="submission" date="2014-11" db="EMBL/GenBank/DDBJ databases">
        <authorList>
            <person name="Amaro Gonzalez C."/>
        </authorList>
    </citation>
    <scope>NUCLEOTIDE SEQUENCE</scope>
</reference>
<reference evidence="1" key="2">
    <citation type="journal article" date="2015" name="Fish Shellfish Immunol.">
        <title>Early steps in the European eel (Anguilla anguilla)-Vibrio vulnificus interaction in the gills: Role of the RtxA13 toxin.</title>
        <authorList>
            <person name="Callol A."/>
            <person name="Pajuelo D."/>
            <person name="Ebbesson L."/>
            <person name="Teles M."/>
            <person name="MacKenzie S."/>
            <person name="Amaro C."/>
        </authorList>
    </citation>
    <scope>NUCLEOTIDE SEQUENCE</scope>
</reference>
<evidence type="ECO:0000313" key="1">
    <source>
        <dbReference type="EMBL" id="JAH14658.1"/>
    </source>
</evidence>
<sequence length="52" mass="5813">MQLSFDISMKPSVFHSLSHGAGVSATDRLWLNVERPRQNVPAVTPTHRQIAQ</sequence>